<feature type="region of interest" description="Disordered" evidence="3">
    <location>
        <begin position="30"/>
        <end position="58"/>
    </location>
</feature>
<keyword evidence="5" id="KW-1185">Reference proteome</keyword>
<name>A0A7J6VI75_THATH</name>
<protein>
    <submittedName>
        <fullName evidence="4">Pentatricopeptide repeat-containing protein</fullName>
    </submittedName>
</protein>
<feature type="repeat" description="PPR" evidence="2">
    <location>
        <begin position="430"/>
        <end position="464"/>
    </location>
</feature>
<dbReference type="OrthoDB" id="733434at2759"/>
<dbReference type="Proteomes" id="UP000554482">
    <property type="component" value="Unassembled WGS sequence"/>
</dbReference>
<dbReference type="Gene3D" id="1.25.40.10">
    <property type="entry name" value="Tetratricopeptide repeat domain"/>
    <property type="match status" value="5"/>
</dbReference>
<comment type="caution">
    <text evidence="4">The sequence shown here is derived from an EMBL/GenBank/DDBJ whole genome shotgun (WGS) entry which is preliminary data.</text>
</comment>
<evidence type="ECO:0000256" key="1">
    <source>
        <dbReference type="ARBA" id="ARBA00022737"/>
    </source>
</evidence>
<sequence>MFPRKNEVFSYTANLCKSLHHLLSHSFSSNARPKINHRSSKSLSNPRTKTKNPISFRVSRQIVPRTPRELRYESDETTSEYTVVSSSSDVTLICSLLSNSNGQSRNLDNLLKGFKKKINSELVLEILRNYRHLGRTNTLEFFSWAGFQIGFRFNDSVVEYMADFLGRRKLFDDLKCLLKTVYVSNSCVSCRTVSICIRFLGRQRRFKDALSVFEEMESEFNCKPDNIVFNNMLYVLCKKETSGEFIDVALMIFRRIESPDVYSYSNILVGLCKFGRVESAIEVFREMCRANLVPTRSAVNVLIGELCKMNTDEECSGKVRVTNFRRPFTILVPNVGLQGSAILDATQIFWSMRDLGLLPSPFIINQMISELCRLRKIDEAIEIFRLVENRKLKCLGESYTIVIPALCEVRRAHEACELFGQMLVQDLKPKLVVYNSLMCMLCKLGDVEKAERLFEIMNKRRCEADNVTFTALIHGYGLARNWEAASGLLIEMLKMGWCPHFHTYSLVDKLLKEHGQIDLALKLEGKLEIQLLHKYCKAGRLEAAYEKLSYMLEKGFSLPVYTRDAFERAFKKAGKWEIACQLLKKSERGISEPTYKQEVDDHGKATCNP</sequence>
<keyword evidence="1" id="KW-0677">Repeat</keyword>
<dbReference type="NCBIfam" id="TIGR00756">
    <property type="entry name" value="PPR"/>
    <property type="match status" value="6"/>
</dbReference>
<proteinExistence type="predicted"/>
<dbReference type="PANTHER" id="PTHR47932:SF44">
    <property type="entry name" value="MIOREX COMPLEX COMPONENT 1"/>
    <property type="match status" value="1"/>
</dbReference>
<accession>A0A7J6VI75</accession>
<feature type="repeat" description="PPR" evidence="2">
    <location>
        <begin position="260"/>
        <end position="294"/>
    </location>
</feature>
<feature type="repeat" description="PPR" evidence="2">
    <location>
        <begin position="465"/>
        <end position="499"/>
    </location>
</feature>
<organism evidence="4 5">
    <name type="scientific">Thalictrum thalictroides</name>
    <name type="common">Rue-anemone</name>
    <name type="synonym">Anemone thalictroides</name>
    <dbReference type="NCBI Taxonomy" id="46969"/>
    <lineage>
        <taxon>Eukaryota</taxon>
        <taxon>Viridiplantae</taxon>
        <taxon>Streptophyta</taxon>
        <taxon>Embryophyta</taxon>
        <taxon>Tracheophyta</taxon>
        <taxon>Spermatophyta</taxon>
        <taxon>Magnoliopsida</taxon>
        <taxon>Ranunculales</taxon>
        <taxon>Ranunculaceae</taxon>
        <taxon>Thalictroideae</taxon>
        <taxon>Thalictrum</taxon>
    </lineage>
</organism>
<dbReference type="PANTHER" id="PTHR47932">
    <property type="entry name" value="ATPASE EXPRESSION PROTEIN 3"/>
    <property type="match status" value="1"/>
</dbReference>
<feature type="repeat" description="PPR" evidence="2">
    <location>
        <begin position="395"/>
        <end position="429"/>
    </location>
</feature>
<dbReference type="Pfam" id="PF01535">
    <property type="entry name" value="PPR"/>
    <property type="match status" value="4"/>
</dbReference>
<evidence type="ECO:0000256" key="2">
    <source>
        <dbReference type="PROSITE-ProRule" id="PRU00708"/>
    </source>
</evidence>
<feature type="repeat" description="PPR" evidence="2">
    <location>
        <begin position="360"/>
        <end position="394"/>
    </location>
</feature>
<dbReference type="Pfam" id="PF13041">
    <property type="entry name" value="PPR_2"/>
    <property type="match status" value="2"/>
</dbReference>
<evidence type="ECO:0000313" key="5">
    <source>
        <dbReference type="Proteomes" id="UP000554482"/>
    </source>
</evidence>
<dbReference type="PROSITE" id="PS51375">
    <property type="entry name" value="PPR"/>
    <property type="match status" value="5"/>
</dbReference>
<reference evidence="4 5" key="1">
    <citation type="submission" date="2020-06" db="EMBL/GenBank/DDBJ databases">
        <title>Transcriptomic and genomic resources for Thalictrum thalictroides and T. hernandezii: Facilitating candidate gene discovery in an emerging model plant lineage.</title>
        <authorList>
            <person name="Arias T."/>
            <person name="Riano-Pachon D.M."/>
            <person name="Di Stilio V.S."/>
        </authorList>
    </citation>
    <scope>NUCLEOTIDE SEQUENCE [LARGE SCALE GENOMIC DNA]</scope>
    <source>
        <strain evidence="5">cv. WT478/WT964</strain>
        <tissue evidence="4">Leaves</tissue>
    </source>
</reference>
<dbReference type="InterPro" id="IPR011990">
    <property type="entry name" value="TPR-like_helical_dom_sf"/>
</dbReference>
<evidence type="ECO:0000313" key="4">
    <source>
        <dbReference type="EMBL" id="KAF5184804.1"/>
    </source>
</evidence>
<evidence type="ECO:0000256" key="3">
    <source>
        <dbReference type="SAM" id="MobiDB-lite"/>
    </source>
</evidence>
<dbReference type="AlphaFoldDB" id="A0A7J6VI75"/>
<feature type="compositionally biased region" description="Polar residues" evidence="3">
    <location>
        <begin position="41"/>
        <end position="53"/>
    </location>
</feature>
<gene>
    <name evidence="4" type="ORF">FRX31_025617</name>
</gene>
<dbReference type="EMBL" id="JABWDY010031576">
    <property type="protein sequence ID" value="KAF5184804.1"/>
    <property type="molecule type" value="Genomic_DNA"/>
</dbReference>
<dbReference type="InterPro" id="IPR002885">
    <property type="entry name" value="PPR_rpt"/>
</dbReference>